<evidence type="ECO:0000313" key="2">
    <source>
        <dbReference type="EMBL" id="RXN84682.1"/>
    </source>
</evidence>
<dbReference type="PANTHER" id="PTHR34219:SF3">
    <property type="entry name" value="BLL7967 PROTEIN"/>
    <property type="match status" value="1"/>
</dbReference>
<proteinExistence type="predicted"/>
<feature type="transmembrane region" description="Helical" evidence="1">
    <location>
        <begin position="12"/>
        <end position="36"/>
    </location>
</feature>
<evidence type="ECO:0000313" key="3">
    <source>
        <dbReference type="Proteomes" id="UP000290849"/>
    </source>
</evidence>
<feature type="transmembrane region" description="Helical" evidence="1">
    <location>
        <begin position="342"/>
        <end position="363"/>
    </location>
</feature>
<name>A0A4Q1HEJ8_9BURK</name>
<keyword evidence="3" id="KW-1185">Reference proteome</keyword>
<reference evidence="2 3" key="1">
    <citation type="journal article" date="2017" name="Int. J. Syst. Evol. Microbiol.">
        <title>Achromobacter aloeverae sp. nov., isolated from the root of Aloe vera (L.) Burm.f.</title>
        <authorList>
            <person name="Kuncharoen N."/>
            <person name="Muramatsu Y."/>
            <person name="Shibata C."/>
            <person name="Kamakura Y."/>
            <person name="Nakagawa Y."/>
            <person name="Tanasupawat S."/>
        </authorList>
    </citation>
    <scope>NUCLEOTIDE SEQUENCE [LARGE SCALE GENOMIC DNA]</scope>
    <source>
        <strain evidence="2 3">AVA-1</strain>
    </source>
</reference>
<organism evidence="2 3">
    <name type="scientific">Achromobacter aloeverae</name>
    <dbReference type="NCBI Taxonomy" id="1750518"/>
    <lineage>
        <taxon>Bacteria</taxon>
        <taxon>Pseudomonadati</taxon>
        <taxon>Pseudomonadota</taxon>
        <taxon>Betaproteobacteria</taxon>
        <taxon>Burkholderiales</taxon>
        <taxon>Alcaligenaceae</taxon>
        <taxon>Achromobacter</taxon>
    </lineage>
</organism>
<keyword evidence="1" id="KW-1133">Transmembrane helix</keyword>
<feature type="transmembrane region" description="Helical" evidence="1">
    <location>
        <begin position="194"/>
        <end position="215"/>
    </location>
</feature>
<evidence type="ECO:0000256" key="1">
    <source>
        <dbReference type="SAM" id="Phobius"/>
    </source>
</evidence>
<gene>
    <name evidence="2" type="ORF">C7R54_25350</name>
</gene>
<dbReference type="InterPro" id="IPR005625">
    <property type="entry name" value="PepSY-ass_TM"/>
</dbReference>
<evidence type="ECO:0008006" key="4">
    <source>
        <dbReference type="Google" id="ProtNLM"/>
    </source>
</evidence>
<sequence length="388" mass="43190">MAKLPIKTWYAIHKWTSLVCTVFLLIICVTGLPLVFHEEIEQWLDDAKPYAQVPEGSPRASLDSMVATAMRMFPNEFINYVFIDDDEPQVYIGLAPNRDDRSLEHALRFDAHTGEVVKAVGSTAQEGHGFMDIMLHLHVDLFADLPGELFLGFMGLLFVVAVVSGVVLYGPFMKKIEFGTVRAERSTRIKWLDLHNLLGVVTLVWAFVVGLTGVINELSTPMFRYWQSTALRGLLEPYQGKPPLQTVQLASLDAIAQTVGKATPGMTVASFTFPGNRYGSPYHFIVWSKGQTPLTSRLFTPSLADGETGKLAAQVEMPWYLRALEVSRPLHFGDYGGMPLKVIWGLLDVVTIIVLGSGLYLWIARRRTAAARIAEIEARHKAWADARA</sequence>
<keyword evidence="1" id="KW-0472">Membrane</keyword>
<keyword evidence="1" id="KW-0812">Transmembrane</keyword>
<dbReference type="AlphaFoldDB" id="A0A4Q1HEJ8"/>
<dbReference type="Pfam" id="PF03929">
    <property type="entry name" value="PepSY_TM"/>
    <property type="match status" value="1"/>
</dbReference>
<accession>A0A4Q1HEJ8</accession>
<dbReference type="RefSeq" id="WP_129153618.1">
    <property type="nucleotide sequence ID" value="NZ_JBHSDO010000018.1"/>
</dbReference>
<dbReference type="Proteomes" id="UP000290849">
    <property type="component" value="Unassembled WGS sequence"/>
</dbReference>
<comment type="caution">
    <text evidence="2">The sequence shown here is derived from an EMBL/GenBank/DDBJ whole genome shotgun (WGS) entry which is preliminary data.</text>
</comment>
<feature type="transmembrane region" description="Helical" evidence="1">
    <location>
        <begin position="149"/>
        <end position="173"/>
    </location>
</feature>
<dbReference type="EMBL" id="PYAL01000008">
    <property type="protein sequence ID" value="RXN84682.1"/>
    <property type="molecule type" value="Genomic_DNA"/>
</dbReference>
<protein>
    <recommendedName>
        <fullName evidence="4">Peptidase</fullName>
    </recommendedName>
</protein>
<dbReference type="PANTHER" id="PTHR34219">
    <property type="entry name" value="IRON-REGULATED INNER MEMBRANE PROTEIN-RELATED"/>
    <property type="match status" value="1"/>
</dbReference>
<dbReference type="OrthoDB" id="9776609at2"/>